<dbReference type="OrthoDB" id="2448759at2759"/>
<accession>A0A397TXU9</accession>
<name>A0A397TXU9_9GLOM</name>
<gene>
    <name evidence="2" type="ORF">C2G38_2296925</name>
</gene>
<comment type="caution">
    <text evidence="2">The sequence shown here is derived from an EMBL/GenBank/DDBJ whole genome shotgun (WGS) entry which is preliminary data.</text>
</comment>
<protein>
    <submittedName>
        <fullName evidence="2">Uncharacterized protein</fullName>
    </submittedName>
</protein>
<dbReference type="EMBL" id="QKWP01003236">
    <property type="protein sequence ID" value="RIB01239.1"/>
    <property type="molecule type" value="Genomic_DNA"/>
</dbReference>
<feature type="compositionally biased region" description="Acidic residues" evidence="1">
    <location>
        <begin position="52"/>
        <end position="67"/>
    </location>
</feature>
<feature type="region of interest" description="Disordered" evidence="1">
    <location>
        <begin position="43"/>
        <end position="68"/>
    </location>
</feature>
<evidence type="ECO:0000256" key="1">
    <source>
        <dbReference type="SAM" id="MobiDB-lite"/>
    </source>
</evidence>
<dbReference type="AlphaFoldDB" id="A0A397TXU9"/>
<organism evidence="2 3">
    <name type="scientific">Gigaspora rosea</name>
    <dbReference type="NCBI Taxonomy" id="44941"/>
    <lineage>
        <taxon>Eukaryota</taxon>
        <taxon>Fungi</taxon>
        <taxon>Fungi incertae sedis</taxon>
        <taxon>Mucoromycota</taxon>
        <taxon>Glomeromycotina</taxon>
        <taxon>Glomeromycetes</taxon>
        <taxon>Diversisporales</taxon>
        <taxon>Gigasporaceae</taxon>
        <taxon>Gigaspora</taxon>
    </lineage>
</organism>
<dbReference type="Proteomes" id="UP000266673">
    <property type="component" value="Unassembled WGS sequence"/>
</dbReference>
<keyword evidence="3" id="KW-1185">Reference proteome</keyword>
<evidence type="ECO:0000313" key="2">
    <source>
        <dbReference type="EMBL" id="RIB01239.1"/>
    </source>
</evidence>
<evidence type="ECO:0000313" key="3">
    <source>
        <dbReference type="Proteomes" id="UP000266673"/>
    </source>
</evidence>
<feature type="non-terminal residue" evidence="2">
    <location>
        <position position="479"/>
    </location>
</feature>
<proteinExistence type="predicted"/>
<reference evidence="2 3" key="1">
    <citation type="submission" date="2018-06" db="EMBL/GenBank/DDBJ databases">
        <title>Comparative genomics reveals the genomic features of Rhizophagus irregularis, R. cerebriforme, R. diaphanum and Gigaspora rosea, and their symbiotic lifestyle signature.</title>
        <authorList>
            <person name="Morin E."/>
            <person name="San Clemente H."/>
            <person name="Chen E.C.H."/>
            <person name="De La Providencia I."/>
            <person name="Hainaut M."/>
            <person name="Kuo A."/>
            <person name="Kohler A."/>
            <person name="Murat C."/>
            <person name="Tang N."/>
            <person name="Roy S."/>
            <person name="Loubradou J."/>
            <person name="Henrissat B."/>
            <person name="Grigoriev I.V."/>
            <person name="Corradi N."/>
            <person name="Roux C."/>
            <person name="Martin F.M."/>
        </authorList>
    </citation>
    <scope>NUCLEOTIDE SEQUENCE [LARGE SCALE GENOMIC DNA]</scope>
    <source>
        <strain evidence="2 3">DAOM 194757</strain>
    </source>
</reference>
<sequence length="479" mass="55321">MVLEDESWNTDLNDYEFMFTHDYLAATKARSLLEDQVIQDEDNDIGDTLSEHDDDDDDDDDTDYEEIPETKATKLSPCVIVDNLNGAIGRCNSTVSLKSLVQLVGACEVELTPDESLNLTELEVCSNHFNFNHGQLHSSGTKQLRRYTKGVVNKKKCLLCNKYKTFFSRGNDCVDHCWNICGRDVQVPCLGLKSCPVFRIIPKIVSKFTIGDRYVRYICAKCFEKHGGHLHKRLGPGKSQICVENNLHTEDTNHILRLFSSWLFNLSYSQNENKKEEVLWHLIKLLETPELSSSTSMDTDFNLPSPLLVKIAMKINRFDYYSSTDKKLIKVEESRQFGEMLGNTICNSRKDIEKNRNKLENPSSLDEYYNSFPLILTSFFNGLIESIEKQKYEVRKRKNRQRGKKETEFNTDPLKKITTFLASIILTTAFRSWKIWLIYTMASLCKKPKLISSLQAILHAVHITSHTWKHETRLEKERI</sequence>